<feature type="binding site" evidence="13">
    <location>
        <position position="191"/>
    </location>
    <ligand>
        <name>a divalent metal cation</name>
        <dbReference type="ChEBI" id="CHEBI:60240"/>
    </ligand>
</feature>
<evidence type="ECO:0000256" key="6">
    <source>
        <dbReference type="ARBA" id="ARBA00023015"/>
    </source>
</evidence>
<feature type="domain" description="Histone deacetylase" evidence="15">
    <location>
        <begin position="41"/>
        <end position="329"/>
    </location>
</feature>
<dbReference type="Pfam" id="PF00850">
    <property type="entry name" value="Hist_deacetyl"/>
    <property type="match status" value="1"/>
</dbReference>
<keyword evidence="17" id="KW-1185">Reference proteome</keyword>
<dbReference type="PANTHER" id="PTHR10625">
    <property type="entry name" value="HISTONE DEACETYLASE HDAC1-RELATED"/>
    <property type="match status" value="1"/>
</dbReference>
<evidence type="ECO:0000256" key="4">
    <source>
        <dbReference type="ARBA" id="ARBA00022801"/>
    </source>
</evidence>
<dbReference type="InterPro" id="IPR023696">
    <property type="entry name" value="Ureohydrolase_dom_sf"/>
</dbReference>
<evidence type="ECO:0000256" key="11">
    <source>
        <dbReference type="PIRSR" id="PIRSR037913-1"/>
    </source>
</evidence>
<feature type="binding site" evidence="13">
    <location>
        <position position="277"/>
    </location>
    <ligand>
        <name>a divalent metal cation</name>
        <dbReference type="ChEBI" id="CHEBI:60240"/>
    </ligand>
</feature>
<dbReference type="AlphaFoldDB" id="A0AAF0EJ71"/>
<dbReference type="InterPro" id="IPR003084">
    <property type="entry name" value="HDAC_I/II"/>
</dbReference>
<dbReference type="GO" id="GO:0032221">
    <property type="term" value="C:Rpd3S complex"/>
    <property type="evidence" value="ECO:0007669"/>
    <property type="project" value="UniProtKB-ARBA"/>
</dbReference>
<dbReference type="InterPro" id="IPR023801">
    <property type="entry name" value="His_deacetylse_dom"/>
</dbReference>
<protein>
    <recommendedName>
        <fullName evidence="2 10">Histone deacetylase</fullName>
        <ecNumber evidence="2 10">3.5.1.98</ecNumber>
    </recommendedName>
</protein>
<comment type="subcellular location">
    <subcellularLocation>
        <location evidence="1 10">Nucleus</location>
    </subcellularLocation>
</comment>
<dbReference type="GO" id="GO:0070210">
    <property type="term" value="C:Rpd3L-Expanded complex"/>
    <property type="evidence" value="ECO:0007669"/>
    <property type="project" value="TreeGrafter"/>
</dbReference>
<dbReference type="Proteomes" id="UP001213623">
    <property type="component" value="Chromosome 3"/>
</dbReference>
<evidence type="ECO:0000256" key="7">
    <source>
        <dbReference type="ARBA" id="ARBA00023163"/>
    </source>
</evidence>
<dbReference type="InterPro" id="IPR037138">
    <property type="entry name" value="His_deacetylse_dom_sf"/>
</dbReference>
<dbReference type="FunFam" id="3.40.800.20:FF:000001">
    <property type="entry name" value="Histone deacetylase"/>
    <property type="match status" value="1"/>
</dbReference>
<feature type="compositionally biased region" description="Acidic residues" evidence="14">
    <location>
        <begin position="437"/>
        <end position="448"/>
    </location>
</feature>
<feature type="compositionally biased region" description="Basic and acidic residues" evidence="14">
    <location>
        <begin position="425"/>
        <end position="436"/>
    </location>
</feature>
<proteinExistence type="inferred from homology"/>
<evidence type="ECO:0000256" key="1">
    <source>
        <dbReference type="ARBA" id="ARBA00004123"/>
    </source>
</evidence>
<dbReference type="InterPro" id="IPR000286">
    <property type="entry name" value="HDACs"/>
</dbReference>
<feature type="binding site" evidence="12">
    <location>
        <position position="112"/>
    </location>
    <ligand>
        <name>substrate</name>
    </ligand>
</feature>
<keyword evidence="13" id="KW-0479">Metal-binding</keyword>
<evidence type="ECO:0000256" key="8">
    <source>
        <dbReference type="ARBA" id="ARBA00023242"/>
    </source>
</evidence>
<evidence type="ECO:0000313" key="17">
    <source>
        <dbReference type="Proteomes" id="UP001213623"/>
    </source>
</evidence>
<evidence type="ECO:0000256" key="2">
    <source>
        <dbReference type="ARBA" id="ARBA00012111"/>
    </source>
</evidence>
<dbReference type="PRINTS" id="PR01271">
    <property type="entry name" value="HISDACETLASE"/>
</dbReference>
<organism evidence="16 17">
    <name type="scientific">Malassezia nana</name>
    <dbReference type="NCBI Taxonomy" id="180528"/>
    <lineage>
        <taxon>Eukaryota</taxon>
        <taxon>Fungi</taxon>
        <taxon>Dikarya</taxon>
        <taxon>Basidiomycota</taxon>
        <taxon>Ustilaginomycotina</taxon>
        <taxon>Malasseziomycetes</taxon>
        <taxon>Malasseziales</taxon>
        <taxon>Malasseziaceae</taxon>
        <taxon>Malassezia</taxon>
    </lineage>
</organism>
<dbReference type="PANTHER" id="PTHR10625:SF2">
    <property type="entry name" value="HISTONE DEACETYLASE"/>
    <property type="match status" value="1"/>
</dbReference>
<dbReference type="EMBL" id="CP119894">
    <property type="protein sequence ID" value="WFD26910.1"/>
    <property type="molecule type" value="Genomic_DNA"/>
</dbReference>
<gene>
    <name evidence="16" type="primary">CLR6</name>
    <name evidence="16" type="ORF">MNAN1_001899</name>
</gene>
<dbReference type="EC" id="3.5.1.98" evidence="2 10"/>
<keyword evidence="8 10" id="KW-0539">Nucleus</keyword>
<evidence type="ECO:0000256" key="13">
    <source>
        <dbReference type="PIRSR" id="PIRSR037913-3"/>
    </source>
</evidence>
<dbReference type="GO" id="GO:0046872">
    <property type="term" value="F:metal ion binding"/>
    <property type="evidence" value="ECO:0007669"/>
    <property type="project" value="UniProtKB-KW"/>
</dbReference>
<feature type="binding site" evidence="12">
    <location>
        <position position="316"/>
    </location>
    <ligand>
        <name>substrate</name>
    </ligand>
</feature>
<evidence type="ECO:0000259" key="15">
    <source>
        <dbReference type="Pfam" id="PF00850"/>
    </source>
</evidence>
<name>A0AAF0EJ71_9BASI</name>
<feature type="active site" description="Proton acceptor" evidence="11">
    <location>
        <position position="154"/>
    </location>
</feature>
<keyword evidence="6 10" id="KW-0805">Transcription regulation</keyword>
<dbReference type="GO" id="GO:0031507">
    <property type="term" value="P:heterochromatin formation"/>
    <property type="evidence" value="ECO:0007669"/>
    <property type="project" value="TreeGrafter"/>
</dbReference>
<evidence type="ECO:0000256" key="12">
    <source>
        <dbReference type="PIRSR" id="PIRSR037913-2"/>
    </source>
</evidence>
<keyword evidence="7 10" id="KW-0804">Transcription</keyword>
<keyword evidence="3" id="KW-0678">Repressor</keyword>
<evidence type="ECO:0000256" key="10">
    <source>
        <dbReference type="PIRNR" id="PIRNR037913"/>
    </source>
</evidence>
<dbReference type="Gene3D" id="3.40.800.20">
    <property type="entry name" value="Histone deacetylase domain"/>
    <property type="match status" value="1"/>
</dbReference>
<comment type="similarity">
    <text evidence="9 10">Belongs to the histone deacetylase family. HD Type 1 subfamily.</text>
</comment>
<keyword evidence="4 10" id="KW-0378">Hydrolase</keyword>
<feature type="region of interest" description="Disordered" evidence="14">
    <location>
        <begin position="425"/>
        <end position="448"/>
    </location>
</feature>
<dbReference type="PRINTS" id="PR01270">
    <property type="entry name" value="HDASUPER"/>
</dbReference>
<dbReference type="GO" id="GO:0141221">
    <property type="term" value="F:histone deacetylase activity, hydrolytic mechanism"/>
    <property type="evidence" value="ECO:0007669"/>
    <property type="project" value="UniProtKB-EC"/>
</dbReference>
<reference evidence="16" key="1">
    <citation type="submission" date="2023-03" db="EMBL/GenBank/DDBJ databases">
        <title>Mating type loci evolution in Malassezia.</title>
        <authorList>
            <person name="Coelho M.A."/>
        </authorList>
    </citation>
    <scope>NUCLEOTIDE SEQUENCE</scope>
    <source>
        <strain evidence="16">CBS 9557</strain>
    </source>
</reference>
<evidence type="ECO:0000256" key="9">
    <source>
        <dbReference type="ARBA" id="ARBA00061569"/>
    </source>
</evidence>
<sequence length="498" mass="55749">MVEPPPVLKPPRGTVAYYYDSEYTLYSWSDDVGNFSYGFGHPMKPHRMRMAHSLILNYGLDKYMHIYRPPRATREQMTRFHTDEYIDFLSRVSPESAQELTGDGTRFLIGEDCPAFDGLFEFCRISCGGSIAGAHRLNEGLTDTVINWSGGLHHAKKREASGFCYTNDIVLAILELLRTHSRVLYIDIDVHHGDGVEEAFYTTDRVMTCSFHKFGDFFPGTGDLKDTGMKRGKNYAVNVPLRDGIDADTFGSIFRPVIQHIMDWYRPGAVVLQCGADSLAGDKLGCFNLSMQGHANCVAFVRSFGVPLMCVGGGGYTVRNVARTWTYETGLLLGKELSADLPFNEYIQYFGPEYKLDVPSTSMDNLNTPQYLDRVRTRIIENLRSMPFAPSAQVQDVPGPSLYEATGMDLSDDEDSDLDERITQRMRDRHTQRMGDELSDDEDDPDAMAGCEEDLAILRGARPPPAPWAPDWHMRQPMMPVPAPPIGPGPSMLPFSSA</sequence>
<comment type="catalytic activity">
    <reaction evidence="10">
        <text>N(6)-acetyl-L-lysyl-[histone] + H2O = L-lysyl-[histone] + acetate</text>
        <dbReference type="Rhea" id="RHEA:58196"/>
        <dbReference type="Rhea" id="RHEA-COMP:9845"/>
        <dbReference type="Rhea" id="RHEA-COMP:11338"/>
        <dbReference type="ChEBI" id="CHEBI:15377"/>
        <dbReference type="ChEBI" id="CHEBI:29969"/>
        <dbReference type="ChEBI" id="CHEBI:30089"/>
        <dbReference type="ChEBI" id="CHEBI:61930"/>
        <dbReference type="EC" id="3.5.1.98"/>
    </reaction>
</comment>
<evidence type="ECO:0000256" key="14">
    <source>
        <dbReference type="SAM" id="MobiDB-lite"/>
    </source>
</evidence>
<evidence type="ECO:0000313" key="16">
    <source>
        <dbReference type="EMBL" id="WFD26910.1"/>
    </source>
</evidence>
<feature type="binding site" evidence="13">
    <location>
        <position position="189"/>
    </location>
    <ligand>
        <name>a divalent metal cation</name>
        <dbReference type="ChEBI" id="CHEBI:60240"/>
    </ligand>
</feature>
<keyword evidence="5 10" id="KW-0156">Chromatin regulator</keyword>
<evidence type="ECO:0000256" key="3">
    <source>
        <dbReference type="ARBA" id="ARBA00022491"/>
    </source>
</evidence>
<feature type="binding site" evidence="12">
    <location>
        <position position="162"/>
    </location>
    <ligand>
        <name>substrate</name>
    </ligand>
</feature>
<accession>A0AAF0EJ71</accession>
<evidence type="ECO:0000256" key="5">
    <source>
        <dbReference type="ARBA" id="ARBA00022853"/>
    </source>
</evidence>
<dbReference type="PIRSF" id="PIRSF037913">
    <property type="entry name" value="His_deacetylse_1"/>
    <property type="match status" value="1"/>
</dbReference>
<dbReference type="SUPFAM" id="SSF52768">
    <property type="entry name" value="Arginase/deacetylase"/>
    <property type="match status" value="1"/>
</dbReference>